<protein>
    <recommendedName>
        <fullName evidence="3">Protein BIG1</fullName>
    </recommendedName>
</protein>
<keyword evidence="5" id="KW-0732">Signal</keyword>
<dbReference type="GO" id="GO:0005789">
    <property type="term" value="C:endoplasmic reticulum membrane"/>
    <property type="evidence" value="ECO:0007669"/>
    <property type="project" value="UniProtKB-SubCell"/>
</dbReference>
<evidence type="ECO:0000256" key="10">
    <source>
        <dbReference type="SAM" id="Phobius"/>
    </source>
</evidence>
<proteinExistence type="inferred from homology"/>
<dbReference type="PANTHER" id="PTHR28285:SF1">
    <property type="entry name" value="PROTEIN BIG1"/>
    <property type="match status" value="1"/>
</dbReference>
<dbReference type="GO" id="GO:0009272">
    <property type="term" value="P:fungal-type cell wall biogenesis"/>
    <property type="evidence" value="ECO:0007669"/>
    <property type="project" value="TreeGrafter"/>
</dbReference>
<sequence length="268" mass="31455">MKLGLSEKATNMIKRAITACSLDAYVIANVPGLTYEDMTPGHYDDWMAVRRYLYLLLTLVSVSRMVEAVDLKYLSNYIVMTCDAELASYDEIDANSFFDNRQQGGHLDTRKRVISVDFSPMDDEDLNRRREQIRYIDLVIRKIIRQLPLPHYMLIITGDTTGFTHPHPDIMMQENPEQFEIFNDLVNDPERDTEKERNQYQYRPVAPQWNDLKPSDSRVQRNRLKDEIHIFEFKAWEERAGLLFLVLLAALAMGALKSFNWYRKYKGE</sequence>
<evidence type="ECO:0000256" key="3">
    <source>
        <dbReference type="ARBA" id="ARBA00022089"/>
    </source>
</evidence>
<keyword evidence="7 10" id="KW-1133">Transmembrane helix</keyword>
<evidence type="ECO:0000256" key="7">
    <source>
        <dbReference type="ARBA" id="ARBA00022989"/>
    </source>
</evidence>
<evidence type="ECO:0000256" key="2">
    <source>
        <dbReference type="ARBA" id="ARBA00008203"/>
    </source>
</evidence>
<keyword evidence="4 10" id="KW-0812">Transmembrane</keyword>
<comment type="caution">
    <text evidence="11">The sequence shown here is derived from an EMBL/GenBank/DDBJ whole genome shotgun (WGS) entry which is preliminary data.</text>
</comment>
<gene>
    <name evidence="11" type="primary">BIG1</name>
    <name evidence="11" type="ORF">KQ657_000219</name>
</gene>
<feature type="transmembrane region" description="Helical" evidence="10">
    <location>
        <begin position="242"/>
        <end position="262"/>
    </location>
</feature>
<evidence type="ECO:0000313" key="12">
    <source>
        <dbReference type="Proteomes" id="UP000790833"/>
    </source>
</evidence>
<evidence type="ECO:0000256" key="5">
    <source>
        <dbReference type="ARBA" id="ARBA00022729"/>
    </source>
</evidence>
<comment type="subcellular location">
    <subcellularLocation>
        <location evidence="1">Endoplasmic reticulum membrane</location>
        <topology evidence="1">Single-pass type I membrane protein</topology>
    </subcellularLocation>
</comment>
<dbReference type="GeneID" id="66113593"/>
<evidence type="ECO:0000256" key="6">
    <source>
        <dbReference type="ARBA" id="ARBA00022824"/>
    </source>
</evidence>
<keyword evidence="8 10" id="KW-0472">Membrane</keyword>
<organism evidence="11 12">
    <name type="scientific">Scheffersomyces spartinae</name>
    <dbReference type="NCBI Taxonomy" id="45513"/>
    <lineage>
        <taxon>Eukaryota</taxon>
        <taxon>Fungi</taxon>
        <taxon>Dikarya</taxon>
        <taxon>Ascomycota</taxon>
        <taxon>Saccharomycotina</taxon>
        <taxon>Pichiomycetes</taxon>
        <taxon>Debaryomycetaceae</taxon>
        <taxon>Scheffersomyces</taxon>
    </lineage>
</organism>
<dbReference type="InterPro" id="IPR037654">
    <property type="entry name" value="Big1"/>
</dbReference>
<dbReference type="GO" id="GO:0071555">
    <property type="term" value="P:cell wall organization"/>
    <property type="evidence" value="ECO:0007669"/>
    <property type="project" value="UniProtKB-KW"/>
</dbReference>
<evidence type="ECO:0000256" key="1">
    <source>
        <dbReference type="ARBA" id="ARBA00004115"/>
    </source>
</evidence>
<name>A0A9P7VDY7_9ASCO</name>
<comment type="similarity">
    <text evidence="2">Belongs to the BIG1 family.</text>
</comment>
<keyword evidence="6" id="KW-0256">Endoplasmic reticulum</keyword>
<dbReference type="GO" id="GO:0006078">
    <property type="term" value="P:(1-&gt;6)-beta-D-glucan biosynthetic process"/>
    <property type="evidence" value="ECO:0007669"/>
    <property type="project" value="TreeGrafter"/>
</dbReference>
<reference evidence="11" key="1">
    <citation type="submission" date="2021-03" db="EMBL/GenBank/DDBJ databases">
        <authorList>
            <person name="Palmer J.M."/>
        </authorList>
    </citation>
    <scope>NUCLEOTIDE SEQUENCE</scope>
    <source>
        <strain evidence="11">ARV_011</strain>
    </source>
</reference>
<keyword evidence="12" id="KW-1185">Reference proteome</keyword>
<dbReference type="PANTHER" id="PTHR28285">
    <property type="entry name" value="PROTEIN BIG1"/>
    <property type="match status" value="1"/>
</dbReference>
<keyword evidence="9" id="KW-0961">Cell wall biogenesis/degradation</keyword>
<dbReference type="RefSeq" id="XP_043051751.1">
    <property type="nucleotide sequence ID" value="XM_043191074.1"/>
</dbReference>
<dbReference type="OrthoDB" id="9985059at2759"/>
<accession>A0A9P7VDY7</accession>
<dbReference type="AlphaFoldDB" id="A0A9P7VDY7"/>
<evidence type="ECO:0000256" key="8">
    <source>
        <dbReference type="ARBA" id="ARBA00023136"/>
    </source>
</evidence>
<dbReference type="Proteomes" id="UP000790833">
    <property type="component" value="Unassembled WGS sequence"/>
</dbReference>
<evidence type="ECO:0000256" key="9">
    <source>
        <dbReference type="ARBA" id="ARBA00023316"/>
    </source>
</evidence>
<evidence type="ECO:0000313" key="11">
    <source>
        <dbReference type="EMBL" id="KAG7196206.1"/>
    </source>
</evidence>
<evidence type="ECO:0000256" key="4">
    <source>
        <dbReference type="ARBA" id="ARBA00022692"/>
    </source>
</evidence>
<dbReference type="EMBL" id="JAHMUF010000001">
    <property type="protein sequence ID" value="KAG7196206.1"/>
    <property type="molecule type" value="Genomic_DNA"/>
</dbReference>